<organism evidence="1">
    <name type="scientific">Eubacterium limosum</name>
    <dbReference type="NCBI Taxonomy" id="1736"/>
    <lineage>
        <taxon>Bacteria</taxon>
        <taxon>Bacillati</taxon>
        <taxon>Bacillota</taxon>
        <taxon>Clostridia</taxon>
        <taxon>Eubacteriales</taxon>
        <taxon>Eubacteriaceae</taxon>
        <taxon>Eubacterium</taxon>
    </lineage>
</organism>
<proteinExistence type="predicted"/>
<protein>
    <submittedName>
        <fullName evidence="1">Uncharacterized protein</fullName>
    </submittedName>
</protein>
<dbReference type="EMBL" id="CACRTR010000023">
    <property type="protein sequence ID" value="VYU69316.1"/>
    <property type="molecule type" value="Genomic_DNA"/>
</dbReference>
<name>A0A6N3GXX2_EUBLI</name>
<reference evidence="1" key="1">
    <citation type="submission" date="2019-11" db="EMBL/GenBank/DDBJ databases">
        <authorList>
            <person name="Feng L."/>
        </authorList>
    </citation>
    <scope>NUCLEOTIDE SEQUENCE</scope>
    <source>
        <strain evidence="1">ElimosumLFYP34</strain>
    </source>
</reference>
<dbReference type="AlphaFoldDB" id="A0A6N3GXX2"/>
<gene>
    <name evidence="1" type="ORF">ELLFYP34_00794</name>
</gene>
<sequence length="132" mass="14983">MLISKGKLELVEETLKEDGRTPLNCYKFIYDEMPCCPDCGAPMHERSRLSGKEGRSFTDMDGTPSKVEIRRVVCDNEACYTIPIQSATFQIFWCLMAVTMPKCTRRSPMAATRCPVRRARFGGCSKRWLVSS</sequence>
<accession>A0A6N3GXX2</accession>
<evidence type="ECO:0000313" key="1">
    <source>
        <dbReference type="EMBL" id="VYU69316.1"/>
    </source>
</evidence>